<sequence length="491" mass="49926">MPEPGSSPHPAPPTSAPGEAARPDAVDASSSIPAGGAPSSARVWSRTYRTTTAGLFALAFLFAFEALAVATVMPVVARDLDGLSLYALAFGAPMALSVVSIGLGGGWSDARGPGPALRLGVLLFSLGLAAAALAPSMGLLLVGRGLQGFGSGLASVAMYVVVARAYPEAMRPQAFTVLTSGWVLPGVIGPVIAGAINDVLGWRWVFGIAPVLAVVSYLALEPVLRATASDGRWRGRPGPVLWSVTAAAGVLGLGSLGEQGLDGRSWPVLLGAVSLAAVLLGGPRLLPKGTWTLRRGLPAVIASRGLVGAAFVGVEAYLPLALVEQRGFEPVQAGALLSVSALTWFGGSWLAANLRFLASKVMRVRLGVLLMAAGMVPALAAVHPQVSVAVVIAGWAVAGLGIGMGFSTLSVLLLDWSRRGEEGANSSSLQINDNLVQSLWLALGGIGFAALLPASPEQAFTAVFAGAVALAVLALAVTARLRPVRRGGDRS</sequence>
<evidence type="ECO:0000256" key="3">
    <source>
        <dbReference type="ARBA" id="ARBA00022989"/>
    </source>
</evidence>
<feature type="compositionally biased region" description="Low complexity" evidence="5">
    <location>
        <begin position="28"/>
        <end position="40"/>
    </location>
</feature>
<evidence type="ECO:0000256" key="1">
    <source>
        <dbReference type="ARBA" id="ARBA00004651"/>
    </source>
</evidence>
<evidence type="ECO:0000313" key="8">
    <source>
        <dbReference type="EMBL" id="CEA09578.1"/>
    </source>
</evidence>
<dbReference type="PANTHER" id="PTHR23501">
    <property type="entry name" value="MAJOR FACILITATOR SUPERFAMILY"/>
    <property type="match status" value="1"/>
</dbReference>
<feature type="transmembrane region" description="Helical" evidence="6">
    <location>
        <begin position="83"/>
        <end position="107"/>
    </location>
</feature>
<keyword evidence="4 6" id="KW-0472">Membrane</keyword>
<dbReference type="InterPro" id="IPR011701">
    <property type="entry name" value="MFS"/>
</dbReference>
<feature type="transmembrane region" description="Helical" evidence="6">
    <location>
        <begin position="55"/>
        <end position="77"/>
    </location>
</feature>
<feature type="transmembrane region" description="Helical" evidence="6">
    <location>
        <begin position="202"/>
        <end position="220"/>
    </location>
</feature>
<reference evidence="8" key="1">
    <citation type="submission" date="2014-07" db="EMBL/GenBank/DDBJ databases">
        <authorList>
            <person name="Urmite Genomes Urmite Genomes"/>
        </authorList>
    </citation>
    <scope>NUCLEOTIDE SEQUENCE</scope>
    <source>
        <strain evidence="8">11W110_air</strain>
    </source>
</reference>
<keyword evidence="3 6" id="KW-1133">Transmembrane helix</keyword>
<protein>
    <submittedName>
        <fullName evidence="8">Multidrug resistance protein MdtM</fullName>
    </submittedName>
</protein>
<feature type="transmembrane region" description="Helical" evidence="6">
    <location>
        <begin position="148"/>
        <end position="167"/>
    </location>
</feature>
<accession>A0A078MQT0</accession>
<evidence type="ECO:0000256" key="6">
    <source>
        <dbReference type="SAM" id="Phobius"/>
    </source>
</evidence>
<evidence type="ECO:0000256" key="4">
    <source>
        <dbReference type="ARBA" id="ARBA00023136"/>
    </source>
</evidence>
<dbReference type="InterPro" id="IPR020846">
    <property type="entry name" value="MFS_dom"/>
</dbReference>
<dbReference type="GO" id="GO:0022857">
    <property type="term" value="F:transmembrane transporter activity"/>
    <property type="evidence" value="ECO:0007669"/>
    <property type="project" value="InterPro"/>
</dbReference>
<feature type="transmembrane region" description="Helical" evidence="6">
    <location>
        <begin position="460"/>
        <end position="481"/>
    </location>
</feature>
<feature type="transmembrane region" description="Helical" evidence="6">
    <location>
        <begin position="364"/>
        <end position="382"/>
    </location>
</feature>
<evidence type="ECO:0000256" key="5">
    <source>
        <dbReference type="SAM" id="MobiDB-lite"/>
    </source>
</evidence>
<feature type="transmembrane region" description="Helical" evidence="6">
    <location>
        <begin position="388"/>
        <end position="414"/>
    </location>
</feature>
<feature type="transmembrane region" description="Helical" evidence="6">
    <location>
        <begin position="268"/>
        <end position="286"/>
    </location>
</feature>
<dbReference type="InterPro" id="IPR036259">
    <property type="entry name" value="MFS_trans_sf"/>
</dbReference>
<evidence type="ECO:0000256" key="2">
    <source>
        <dbReference type="ARBA" id="ARBA00022692"/>
    </source>
</evidence>
<comment type="subcellular location">
    <subcellularLocation>
        <location evidence="1">Cell membrane</location>
        <topology evidence="1">Multi-pass membrane protein</topology>
    </subcellularLocation>
</comment>
<name>A0A078MQT0_9MICC</name>
<feature type="transmembrane region" description="Helical" evidence="6">
    <location>
        <begin position="174"/>
        <end position="196"/>
    </location>
</feature>
<dbReference type="PANTHER" id="PTHR23501:SF154">
    <property type="entry name" value="MULTIDRUG-EFFLUX TRANSPORTER RV1634-RELATED"/>
    <property type="match status" value="1"/>
</dbReference>
<keyword evidence="2 6" id="KW-0812">Transmembrane</keyword>
<evidence type="ECO:0000259" key="7">
    <source>
        <dbReference type="PROSITE" id="PS50850"/>
    </source>
</evidence>
<feature type="transmembrane region" description="Helical" evidence="6">
    <location>
        <begin position="330"/>
        <end position="352"/>
    </location>
</feature>
<dbReference type="EMBL" id="LN483072">
    <property type="protein sequence ID" value="CEA09578.1"/>
    <property type="molecule type" value="Genomic_DNA"/>
</dbReference>
<feature type="transmembrane region" description="Helical" evidence="6">
    <location>
        <begin position="435"/>
        <end position="454"/>
    </location>
</feature>
<proteinExistence type="predicted"/>
<gene>
    <name evidence="8" type="primary">mdtM</name>
    <name evidence="8" type="ORF">BN1051_02949</name>
</gene>
<feature type="compositionally biased region" description="Pro residues" evidence="5">
    <location>
        <begin position="1"/>
        <end position="15"/>
    </location>
</feature>
<feature type="transmembrane region" description="Helical" evidence="6">
    <location>
        <begin position="119"/>
        <end position="142"/>
    </location>
</feature>
<feature type="transmembrane region" description="Helical" evidence="6">
    <location>
        <begin position="240"/>
        <end position="256"/>
    </location>
</feature>
<feature type="transmembrane region" description="Helical" evidence="6">
    <location>
        <begin position="298"/>
        <end position="318"/>
    </location>
</feature>
<dbReference type="PATRIC" id="fig|1461584.3.peg.2926"/>
<feature type="region of interest" description="Disordered" evidence="5">
    <location>
        <begin position="1"/>
        <end position="40"/>
    </location>
</feature>
<dbReference type="Gene3D" id="1.20.1250.20">
    <property type="entry name" value="MFS general substrate transporter like domains"/>
    <property type="match status" value="2"/>
</dbReference>
<dbReference type="Pfam" id="PF07690">
    <property type="entry name" value="MFS_1"/>
    <property type="match status" value="1"/>
</dbReference>
<organism evidence="8">
    <name type="scientific">Arthrobacter saudimassiliensis</name>
    <dbReference type="NCBI Taxonomy" id="1461584"/>
    <lineage>
        <taxon>Bacteria</taxon>
        <taxon>Bacillati</taxon>
        <taxon>Actinomycetota</taxon>
        <taxon>Actinomycetes</taxon>
        <taxon>Micrococcales</taxon>
        <taxon>Micrococcaceae</taxon>
        <taxon>Arthrobacter</taxon>
    </lineage>
</organism>
<dbReference type="GO" id="GO:0005886">
    <property type="term" value="C:plasma membrane"/>
    <property type="evidence" value="ECO:0007669"/>
    <property type="project" value="UniProtKB-SubCell"/>
</dbReference>
<feature type="domain" description="Major facilitator superfamily (MFS) profile" evidence="7">
    <location>
        <begin position="51"/>
        <end position="486"/>
    </location>
</feature>
<dbReference type="AlphaFoldDB" id="A0A078MQT0"/>
<dbReference type="PROSITE" id="PS50850">
    <property type="entry name" value="MFS"/>
    <property type="match status" value="1"/>
</dbReference>
<dbReference type="SUPFAM" id="SSF103473">
    <property type="entry name" value="MFS general substrate transporter"/>
    <property type="match status" value="1"/>
</dbReference>